<evidence type="ECO:0000313" key="1">
    <source>
        <dbReference type="EMBL" id="CAL1390691.1"/>
    </source>
</evidence>
<dbReference type="Proteomes" id="UP001497516">
    <property type="component" value="Chromosome 5"/>
</dbReference>
<sequence>MAFSLCFSFPPNHHHHHHHPRKSLKAAAVAATRVVMNIGQVTGNGRGDGWSFLGGSKVATTCQPKPTCLHHNTSSSRLLYASSSFSASASNVFSVGTTAVLPILRAHASGSKITTHKEVHGKYDTRHGAGAFVWISGLLFLDA</sequence>
<reference evidence="1 2" key="1">
    <citation type="submission" date="2024-04" db="EMBL/GenBank/DDBJ databases">
        <authorList>
            <person name="Fracassetti M."/>
        </authorList>
    </citation>
    <scope>NUCLEOTIDE SEQUENCE [LARGE SCALE GENOMIC DNA]</scope>
</reference>
<organism evidence="1 2">
    <name type="scientific">Linum trigynum</name>
    <dbReference type="NCBI Taxonomy" id="586398"/>
    <lineage>
        <taxon>Eukaryota</taxon>
        <taxon>Viridiplantae</taxon>
        <taxon>Streptophyta</taxon>
        <taxon>Embryophyta</taxon>
        <taxon>Tracheophyta</taxon>
        <taxon>Spermatophyta</taxon>
        <taxon>Magnoliopsida</taxon>
        <taxon>eudicotyledons</taxon>
        <taxon>Gunneridae</taxon>
        <taxon>Pentapetalae</taxon>
        <taxon>rosids</taxon>
        <taxon>fabids</taxon>
        <taxon>Malpighiales</taxon>
        <taxon>Linaceae</taxon>
        <taxon>Linum</taxon>
    </lineage>
</organism>
<accession>A0AAV2EXJ3</accession>
<proteinExistence type="predicted"/>
<evidence type="ECO:0000313" key="2">
    <source>
        <dbReference type="Proteomes" id="UP001497516"/>
    </source>
</evidence>
<name>A0AAV2EXJ3_9ROSI</name>
<keyword evidence="2" id="KW-1185">Reference proteome</keyword>
<dbReference type="EMBL" id="OZ034818">
    <property type="protein sequence ID" value="CAL1390691.1"/>
    <property type="molecule type" value="Genomic_DNA"/>
</dbReference>
<gene>
    <name evidence="1" type="ORF">LTRI10_LOCUS31455</name>
</gene>
<dbReference type="AlphaFoldDB" id="A0AAV2EXJ3"/>
<protein>
    <submittedName>
        <fullName evidence="1">Uncharacterized protein</fullName>
    </submittedName>
</protein>